<keyword evidence="1" id="KW-0812">Transmembrane</keyword>
<gene>
    <name evidence="2" type="ORF">SAMN05421850_101938</name>
</gene>
<evidence type="ECO:0008006" key="4">
    <source>
        <dbReference type="Google" id="ProtNLM"/>
    </source>
</evidence>
<protein>
    <recommendedName>
        <fullName evidence="4">Histidinol phosphate aminotransferase</fullName>
    </recommendedName>
</protein>
<dbReference type="RefSeq" id="WP_090026870.1">
    <property type="nucleotide sequence ID" value="NZ_FNEB01000001.1"/>
</dbReference>
<evidence type="ECO:0000256" key="1">
    <source>
        <dbReference type="SAM" id="Phobius"/>
    </source>
</evidence>
<keyword evidence="1" id="KW-1133">Transmembrane helix</keyword>
<feature type="transmembrane region" description="Helical" evidence="1">
    <location>
        <begin position="26"/>
        <end position="51"/>
    </location>
</feature>
<keyword evidence="3" id="KW-1185">Reference proteome</keyword>
<proteinExistence type="predicted"/>
<dbReference type="OrthoDB" id="7875256at2"/>
<accession>A0A1G8IIW2</accession>
<reference evidence="2 3" key="1">
    <citation type="submission" date="2016-10" db="EMBL/GenBank/DDBJ databases">
        <authorList>
            <person name="de Groot N.N."/>
        </authorList>
    </citation>
    <scope>NUCLEOTIDE SEQUENCE [LARGE SCALE GENOMIC DNA]</scope>
    <source>
        <strain evidence="2 3">DSM 28010</strain>
    </source>
</reference>
<dbReference type="EMBL" id="FNEB01000001">
    <property type="protein sequence ID" value="SDI18762.1"/>
    <property type="molecule type" value="Genomic_DNA"/>
</dbReference>
<dbReference type="AlphaFoldDB" id="A0A1G8IIW2"/>
<name>A0A1G8IIW2_9RHOB</name>
<evidence type="ECO:0000313" key="3">
    <source>
        <dbReference type="Proteomes" id="UP000199340"/>
    </source>
</evidence>
<dbReference type="STRING" id="490829.SAMN05421850_101938"/>
<evidence type="ECO:0000313" key="2">
    <source>
        <dbReference type="EMBL" id="SDI18762.1"/>
    </source>
</evidence>
<organism evidence="2 3">
    <name type="scientific">Lutimaribacter saemankumensis</name>
    <dbReference type="NCBI Taxonomy" id="490829"/>
    <lineage>
        <taxon>Bacteria</taxon>
        <taxon>Pseudomonadati</taxon>
        <taxon>Pseudomonadota</taxon>
        <taxon>Alphaproteobacteria</taxon>
        <taxon>Rhodobacterales</taxon>
        <taxon>Roseobacteraceae</taxon>
        <taxon>Lutimaribacter</taxon>
    </lineage>
</organism>
<dbReference type="Proteomes" id="UP000199340">
    <property type="component" value="Unassembled WGS sequence"/>
</dbReference>
<keyword evidence="1" id="KW-0472">Membrane</keyword>
<sequence length="60" mass="6588">MRDHRLDKAPDFTNAALVMGAVNLTWMFAVVWAVFGFAIVALLALGLNAAITRLKSARRD</sequence>